<organism evidence="2">
    <name type="scientific">marine metagenome</name>
    <dbReference type="NCBI Taxonomy" id="408172"/>
    <lineage>
        <taxon>unclassified sequences</taxon>
        <taxon>metagenomes</taxon>
        <taxon>ecological metagenomes</taxon>
    </lineage>
</organism>
<evidence type="ECO:0000259" key="1">
    <source>
        <dbReference type="Pfam" id="PF07508"/>
    </source>
</evidence>
<dbReference type="Pfam" id="PF07508">
    <property type="entry name" value="Recombinase"/>
    <property type="match status" value="1"/>
</dbReference>
<dbReference type="InterPro" id="IPR038109">
    <property type="entry name" value="DNA_bind_recomb_sf"/>
</dbReference>
<name>A0A383CLN4_9ZZZZ</name>
<sequence length="60" mass="7111">LKLLKNRNYTYKGKCFKKWNIKSILNNKFYIGEMSYGSITSNHNYDTLISKRLFNQVCLG</sequence>
<gene>
    <name evidence="2" type="ORF">METZ01_LOCUS485875</name>
</gene>
<accession>A0A383CLN4</accession>
<feature type="domain" description="Recombinase" evidence="1">
    <location>
        <begin position="4"/>
        <end position="57"/>
    </location>
</feature>
<evidence type="ECO:0000313" key="2">
    <source>
        <dbReference type="EMBL" id="SVE33021.1"/>
    </source>
</evidence>
<dbReference type="Gene3D" id="3.90.1750.20">
    <property type="entry name" value="Putative Large Serine Recombinase, Chain B, Domain 2"/>
    <property type="match status" value="1"/>
</dbReference>
<dbReference type="GO" id="GO:0003677">
    <property type="term" value="F:DNA binding"/>
    <property type="evidence" value="ECO:0007669"/>
    <property type="project" value="InterPro"/>
</dbReference>
<dbReference type="AlphaFoldDB" id="A0A383CLN4"/>
<reference evidence="2" key="1">
    <citation type="submission" date="2018-05" db="EMBL/GenBank/DDBJ databases">
        <authorList>
            <person name="Lanie J.A."/>
            <person name="Ng W.-L."/>
            <person name="Kazmierczak K.M."/>
            <person name="Andrzejewski T.M."/>
            <person name="Davidsen T.M."/>
            <person name="Wayne K.J."/>
            <person name="Tettelin H."/>
            <person name="Glass J.I."/>
            <person name="Rusch D."/>
            <person name="Podicherti R."/>
            <person name="Tsui H.-C.T."/>
            <person name="Winkler M.E."/>
        </authorList>
    </citation>
    <scope>NUCLEOTIDE SEQUENCE</scope>
</reference>
<dbReference type="EMBL" id="UINC01209832">
    <property type="protein sequence ID" value="SVE33021.1"/>
    <property type="molecule type" value="Genomic_DNA"/>
</dbReference>
<dbReference type="InterPro" id="IPR011109">
    <property type="entry name" value="DNA_bind_recombinase_dom"/>
</dbReference>
<dbReference type="GO" id="GO:0000150">
    <property type="term" value="F:DNA strand exchange activity"/>
    <property type="evidence" value="ECO:0007669"/>
    <property type="project" value="InterPro"/>
</dbReference>
<protein>
    <recommendedName>
        <fullName evidence="1">Recombinase domain-containing protein</fullName>
    </recommendedName>
</protein>
<feature type="non-terminal residue" evidence="2">
    <location>
        <position position="1"/>
    </location>
</feature>
<proteinExistence type="predicted"/>